<dbReference type="PANTHER" id="PTHR11439">
    <property type="entry name" value="GAG-POL-RELATED RETROTRANSPOSON"/>
    <property type="match status" value="1"/>
</dbReference>
<name>A0AA38TUN2_9ASTR</name>
<keyword evidence="1" id="KW-1133">Transmembrane helix</keyword>
<evidence type="ECO:0000313" key="2">
    <source>
        <dbReference type="EMBL" id="KAJ9560686.1"/>
    </source>
</evidence>
<reference evidence="2" key="1">
    <citation type="submission" date="2023-03" db="EMBL/GenBank/DDBJ databases">
        <title>Chromosome-scale reference genome and RAD-based genetic map of yellow starthistle (Centaurea solstitialis) reveal putative structural variation and QTLs associated with invader traits.</title>
        <authorList>
            <person name="Reatini B."/>
            <person name="Cang F.A."/>
            <person name="Jiang Q."/>
            <person name="Mckibben M.T.W."/>
            <person name="Barker M.S."/>
            <person name="Rieseberg L.H."/>
            <person name="Dlugosch K.M."/>
        </authorList>
    </citation>
    <scope>NUCLEOTIDE SEQUENCE</scope>
    <source>
        <strain evidence="2">CAN-66</strain>
        <tissue evidence="2">Leaf</tissue>
    </source>
</reference>
<proteinExistence type="predicted"/>
<feature type="transmembrane region" description="Helical" evidence="1">
    <location>
        <begin position="70"/>
        <end position="91"/>
    </location>
</feature>
<accession>A0AA38TUN2</accession>
<sequence>MSSTKSTPTLIVIYHPLTLEGESLFPNATEFWAIVGALQYLSLTHPSFCSSVNRLLVYYDILQAGPPITVSFYTATPLTLYIPLLMLIGSVTRMTKSPRQGILCILNPISWSFHEQRTHAQPTTEVEYRAIANTRAELGVKPIAPPTIYCDNKGATHVVANPKFHSKMKHLALDYHFVRKYVQDGCILISYILETNQSADALTNL</sequence>
<comment type="caution">
    <text evidence="2">The sequence shown here is derived from an EMBL/GenBank/DDBJ whole genome shotgun (WGS) entry which is preliminary data.</text>
</comment>
<dbReference type="AlphaFoldDB" id="A0AA38TUN2"/>
<organism evidence="2 3">
    <name type="scientific">Centaurea solstitialis</name>
    <name type="common">yellow star-thistle</name>
    <dbReference type="NCBI Taxonomy" id="347529"/>
    <lineage>
        <taxon>Eukaryota</taxon>
        <taxon>Viridiplantae</taxon>
        <taxon>Streptophyta</taxon>
        <taxon>Embryophyta</taxon>
        <taxon>Tracheophyta</taxon>
        <taxon>Spermatophyta</taxon>
        <taxon>Magnoliopsida</taxon>
        <taxon>eudicotyledons</taxon>
        <taxon>Gunneridae</taxon>
        <taxon>Pentapetalae</taxon>
        <taxon>asterids</taxon>
        <taxon>campanulids</taxon>
        <taxon>Asterales</taxon>
        <taxon>Asteraceae</taxon>
        <taxon>Carduoideae</taxon>
        <taxon>Cardueae</taxon>
        <taxon>Centaureinae</taxon>
        <taxon>Centaurea</taxon>
    </lineage>
</organism>
<gene>
    <name evidence="2" type="ORF">OSB04_005846</name>
</gene>
<keyword evidence="1" id="KW-0812">Transmembrane</keyword>
<dbReference type="Proteomes" id="UP001172457">
    <property type="component" value="Chromosome 2"/>
</dbReference>
<keyword evidence="3" id="KW-1185">Reference proteome</keyword>
<dbReference type="EMBL" id="JARYMX010000002">
    <property type="protein sequence ID" value="KAJ9560686.1"/>
    <property type="molecule type" value="Genomic_DNA"/>
</dbReference>
<evidence type="ECO:0000256" key="1">
    <source>
        <dbReference type="SAM" id="Phobius"/>
    </source>
</evidence>
<keyword evidence="1" id="KW-0472">Membrane</keyword>
<dbReference type="PANTHER" id="PTHR11439:SF455">
    <property type="entry name" value="RLK (RECEPTOR-LIKE PROTEIN KINASE) 8, PUTATIVE-RELATED"/>
    <property type="match status" value="1"/>
</dbReference>
<evidence type="ECO:0000313" key="3">
    <source>
        <dbReference type="Proteomes" id="UP001172457"/>
    </source>
</evidence>
<protein>
    <submittedName>
        <fullName evidence="2">Uncharacterized protein</fullName>
    </submittedName>
</protein>
<dbReference type="CDD" id="cd09272">
    <property type="entry name" value="RNase_HI_RT_Ty1"/>
    <property type="match status" value="1"/>
</dbReference>